<dbReference type="Gene3D" id="1.20.900.10">
    <property type="entry name" value="Dbl homology (DH) domain"/>
    <property type="match status" value="2"/>
</dbReference>
<proteinExistence type="predicted"/>
<feature type="compositionally biased region" description="Low complexity" evidence="3">
    <location>
        <begin position="1304"/>
        <end position="1316"/>
    </location>
</feature>
<organism evidence="7 8">
    <name type="scientific">Schizopora paradoxa</name>
    <dbReference type="NCBI Taxonomy" id="27342"/>
    <lineage>
        <taxon>Eukaryota</taxon>
        <taxon>Fungi</taxon>
        <taxon>Dikarya</taxon>
        <taxon>Basidiomycota</taxon>
        <taxon>Agaricomycotina</taxon>
        <taxon>Agaricomycetes</taxon>
        <taxon>Hymenochaetales</taxon>
        <taxon>Schizoporaceae</taxon>
        <taxon>Schizopora</taxon>
    </lineage>
</organism>
<dbReference type="PANTHER" id="PTHR46572">
    <property type="entry name" value="RHO1 GDP-GTP EXCHANGE PROTEIN 1-RELATED"/>
    <property type="match status" value="1"/>
</dbReference>
<dbReference type="SUPFAM" id="SSF50729">
    <property type="entry name" value="PH domain-like"/>
    <property type="match status" value="1"/>
</dbReference>
<feature type="compositionally biased region" description="Low complexity" evidence="3">
    <location>
        <begin position="21"/>
        <end position="30"/>
    </location>
</feature>
<feature type="domain" description="PH" evidence="4">
    <location>
        <begin position="742"/>
        <end position="893"/>
    </location>
</feature>
<dbReference type="Proteomes" id="UP000053477">
    <property type="component" value="Unassembled WGS sequence"/>
</dbReference>
<dbReference type="Gene3D" id="2.30.29.30">
    <property type="entry name" value="Pleckstrin-homology domain (PH domain)/Phosphotyrosine-binding domain (PTB)"/>
    <property type="match status" value="1"/>
</dbReference>
<feature type="region of interest" description="Disordered" evidence="3">
    <location>
        <begin position="1304"/>
        <end position="1329"/>
    </location>
</feature>
<dbReference type="PROSITE" id="PS50010">
    <property type="entry name" value="DH_2"/>
    <property type="match status" value="2"/>
</dbReference>
<evidence type="ECO:0000259" key="5">
    <source>
        <dbReference type="PROSITE" id="PS50010"/>
    </source>
</evidence>
<evidence type="ECO:0000256" key="3">
    <source>
        <dbReference type="SAM" id="MobiDB-lite"/>
    </source>
</evidence>
<dbReference type="SMART" id="SM00325">
    <property type="entry name" value="RhoGEF"/>
    <property type="match status" value="2"/>
</dbReference>
<feature type="domain" description="DH" evidence="5">
    <location>
        <begin position="516"/>
        <end position="707"/>
    </location>
</feature>
<feature type="domain" description="CNH" evidence="6">
    <location>
        <begin position="936"/>
        <end position="1243"/>
    </location>
</feature>
<feature type="region of interest" description="Disordered" evidence="3">
    <location>
        <begin position="21"/>
        <end position="68"/>
    </location>
</feature>
<dbReference type="InterPro" id="IPR052233">
    <property type="entry name" value="Rho-type_GEFs"/>
</dbReference>
<protein>
    <submittedName>
        <fullName evidence="7">Dbl domain-containing protein</fullName>
    </submittedName>
</protein>
<feature type="compositionally biased region" description="Gly residues" evidence="3">
    <location>
        <begin position="820"/>
        <end position="830"/>
    </location>
</feature>
<keyword evidence="8" id="KW-1185">Reference proteome</keyword>
<dbReference type="EMBL" id="KQ085887">
    <property type="protein sequence ID" value="KLO19295.1"/>
    <property type="molecule type" value="Genomic_DNA"/>
</dbReference>
<dbReference type="OrthoDB" id="2272012at2759"/>
<dbReference type="CDD" id="cd00160">
    <property type="entry name" value="RhoGEF"/>
    <property type="match status" value="2"/>
</dbReference>
<dbReference type="PROSITE" id="PS50003">
    <property type="entry name" value="PH_DOMAIN"/>
    <property type="match status" value="1"/>
</dbReference>
<dbReference type="Pfam" id="PF15405">
    <property type="entry name" value="PH_5"/>
    <property type="match status" value="1"/>
</dbReference>
<evidence type="ECO:0000259" key="6">
    <source>
        <dbReference type="PROSITE" id="PS50219"/>
    </source>
</evidence>
<dbReference type="SMART" id="SM00233">
    <property type="entry name" value="PH"/>
    <property type="match status" value="1"/>
</dbReference>
<dbReference type="SUPFAM" id="SSF48065">
    <property type="entry name" value="DBL homology domain (DH-domain)"/>
    <property type="match status" value="2"/>
</dbReference>
<dbReference type="InParanoid" id="A0A0H2S4V8"/>
<dbReference type="PROSITE" id="PS50219">
    <property type="entry name" value="CNH"/>
    <property type="match status" value="1"/>
</dbReference>
<name>A0A0H2S4V8_9AGAM</name>
<feature type="region of interest" description="Disordered" evidence="3">
    <location>
        <begin position="813"/>
        <end position="849"/>
    </location>
</feature>
<feature type="compositionally biased region" description="Polar residues" evidence="3">
    <location>
        <begin position="38"/>
        <end position="47"/>
    </location>
</feature>
<dbReference type="InterPro" id="IPR011993">
    <property type="entry name" value="PH-like_dom_sf"/>
</dbReference>
<sequence length="1329" mass="150563">MFTNGKSAVTTIDRGGSISSFASATSTESFPARPSYESYRQTSSTSDDLPRAGSATGSSRMDKYKQRHHQIRVMDDIKRQLALHETFESEDEDLDEYEEEDRFVNLSLLSHIAVRLRDKVPRGTHVKGGIPYHRAFTGKDIVSTIQAQIQRELQNNMQISSGDRRPALSIARSLQSQLFFYEVEWGGRALQDSVEDVYAFLDDQEGGADSRHLQEELPTGVFTPLTKCYTAGCIDGMAPCYAFSCPRRQTQVSRDLSLISMADTSREPKAKDWSELIDKSTLRTLPESEINRQNIIHKAISKEEMYVQDIAFVESIFMKPLRAANPPVIPPEDIDSFMDDVFHNILEIRDVNRRLVEVMEVRQREQYPIIQKIGDVFLTAATDFRIVYPNYVGNLPVAEKRLKDELESNADFRRFVEQRSRAPELRRIDLKSFLSRPSEHLQKYPDLLEAIFNETAEGNPDADFLLEAIQAIRKLQSVSQLRTFQAAMGKGPTGRLEWHELVSEEVRTTMTKQEQKRQAVIFELIKGEMMYVKDLESMGTMYVQPLQSADPPIIPPERLSSFLHDTYHNYMELLILHRNLLERLHEVQRDEHPTIHSVTAPLLDAALNWHDAYMEYVPNYPISHYRIDVEMTTNPEFKVFADQTTRNPDSRRLDMKNFVHRPVARLARYDLLLSGILKETPPNHEDKESIPQVQEVLKSLLKETETGVTTAKQRVEIWQYNENLVFKPGEAVDMDLLDENRQLIHTGKLLRQPDSGLEWNGWTELFVLLFDNYLVLTKPKEKDGITKYHVNRRPIPLDLLTLVNFKDPPQQRSKGILGFSRGGGGGGGPANGRREDEQPVNGGSNSPEAISDARAVYPCTIHHNGRLGGMWTIYAETSAARSEWKQKLDEAIVLRKVVTDANKVFEIETLSSDTFLVPSIHATQAGSAWNDENVFTGKVTCSVPFSTPDGRGLVAIGCAEGVWIGLRHDPRSMRRVLHLKMVTQCAMLEDFGIFLVLADKALFAYHIEALVPSSPPNANASRTPQKLNGNKDVQFFTVGTLGGRTLVIYMKKKGLDSVFRVLEPVIGKINEKTKATGGLSRFGFGSQRSEWFRIFRDFFLPSESYDLIFLKAKIAILCSKGFEIMDLTDFKSVTIPQREDPRLAALTKRCESCKPMGMFRSSENEFLLCYDEFGLYVDRYGDPSRTIGTIEWEGTAERVAWHPPYVLLFDSRFIEIRHVETGRLCQIIKGEDIRCLWDGRGSNVPPVGTPGPDGWIEGGPQDARIHAVMTAETTGQKSSRAVAQHVFQLVPTIPLYLPGSLSSPSNSTYFPQTSSPPRSPPLTPRQSWR</sequence>
<dbReference type="PANTHER" id="PTHR46572:SF1">
    <property type="entry name" value="RHO1 GUANINE NUCLEOTIDE EXCHANGE FACTOR TUS1"/>
    <property type="match status" value="1"/>
</dbReference>
<evidence type="ECO:0000256" key="1">
    <source>
        <dbReference type="ARBA" id="ARBA00022553"/>
    </source>
</evidence>
<dbReference type="InterPro" id="IPR035899">
    <property type="entry name" value="DBL_dom_sf"/>
</dbReference>
<evidence type="ECO:0000259" key="4">
    <source>
        <dbReference type="PROSITE" id="PS50003"/>
    </source>
</evidence>
<dbReference type="Pfam" id="PF00621">
    <property type="entry name" value="RhoGEF"/>
    <property type="match status" value="2"/>
</dbReference>
<evidence type="ECO:0000313" key="7">
    <source>
        <dbReference type="EMBL" id="KLO19295.1"/>
    </source>
</evidence>
<dbReference type="STRING" id="27342.A0A0H2S4V8"/>
<dbReference type="InterPro" id="IPR001849">
    <property type="entry name" value="PH_domain"/>
</dbReference>
<dbReference type="GO" id="GO:0005085">
    <property type="term" value="F:guanyl-nucleotide exchange factor activity"/>
    <property type="evidence" value="ECO:0007669"/>
    <property type="project" value="UniProtKB-KW"/>
</dbReference>
<evidence type="ECO:0000313" key="8">
    <source>
        <dbReference type="Proteomes" id="UP000053477"/>
    </source>
</evidence>
<dbReference type="Pfam" id="PF00780">
    <property type="entry name" value="CNH"/>
    <property type="match status" value="1"/>
</dbReference>
<accession>A0A0H2S4V8</accession>
<dbReference type="InterPro" id="IPR041675">
    <property type="entry name" value="PH_5"/>
</dbReference>
<dbReference type="InterPro" id="IPR001180">
    <property type="entry name" value="CNH_dom"/>
</dbReference>
<dbReference type="SMART" id="SM00036">
    <property type="entry name" value="CNH"/>
    <property type="match status" value="1"/>
</dbReference>
<evidence type="ECO:0000256" key="2">
    <source>
        <dbReference type="ARBA" id="ARBA00022658"/>
    </source>
</evidence>
<keyword evidence="2" id="KW-0344">Guanine-nucleotide releasing factor</keyword>
<gene>
    <name evidence="7" type="ORF">SCHPADRAFT_843512</name>
</gene>
<feature type="domain" description="DH" evidence="5">
    <location>
        <begin position="291"/>
        <end position="475"/>
    </location>
</feature>
<dbReference type="InterPro" id="IPR000219">
    <property type="entry name" value="DH_dom"/>
</dbReference>
<keyword evidence="1" id="KW-0597">Phosphoprotein</keyword>
<reference evidence="7 8" key="1">
    <citation type="submission" date="2015-04" db="EMBL/GenBank/DDBJ databases">
        <title>Complete genome sequence of Schizopora paradoxa KUC8140, a cosmopolitan wood degrader in East Asia.</title>
        <authorList>
            <consortium name="DOE Joint Genome Institute"/>
            <person name="Min B."/>
            <person name="Park H."/>
            <person name="Jang Y."/>
            <person name="Kim J.-J."/>
            <person name="Kim K.H."/>
            <person name="Pangilinan J."/>
            <person name="Lipzen A."/>
            <person name="Riley R."/>
            <person name="Grigoriev I.V."/>
            <person name="Spatafora J.W."/>
            <person name="Choi I.-G."/>
        </authorList>
    </citation>
    <scope>NUCLEOTIDE SEQUENCE [LARGE SCALE GENOMIC DNA]</scope>
    <source>
        <strain evidence="7 8">KUC8140</strain>
    </source>
</reference>